<dbReference type="RefSeq" id="WP_035604980.1">
    <property type="nucleotide sequence ID" value="NZ_JEMG01000001.1"/>
</dbReference>
<dbReference type="STRING" id="1458275.AZ34_03915"/>
<evidence type="ECO:0000256" key="1">
    <source>
        <dbReference type="SAM" id="SignalP"/>
    </source>
</evidence>
<dbReference type="InterPro" id="IPR021647">
    <property type="entry name" value="CusF_Ec"/>
</dbReference>
<dbReference type="Proteomes" id="UP000023268">
    <property type="component" value="Unassembled WGS sequence"/>
</dbReference>
<dbReference type="OrthoDB" id="9180744at2"/>
<proteinExistence type="predicted"/>
<sequence>MKFLIAIAALACAGLAWAAPPWVHATVVRVDTERSRVVLEHERIPRIDMDAMTMPFKVDNSVPLAGFKPGDKVRFTFVERDDHLVIDALERKP</sequence>
<dbReference type="InterPro" id="IPR042230">
    <property type="entry name" value="CusF_sf"/>
</dbReference>
<feature type="signal peptide" evidence="1">
    <location>
        <begin position="1"/>
        <end position="18"/>
    </location>
</feature>
<comment type="caution">
    <text evidence="2">The sequence shown here is derived from an EMBL/GenBank/DDBJ whole genome shotgun (WGS) entry which is preliminary data.</text>
</comment>
<keyword evidence="1" id="KW-0732">Signal</keyword>
<dbReference type="Gene3D" id="2.40.50.320">
    <property type="entry name" value="Copper binding periplasmic protein CusF"/>
    <property type="match status" value="1"/>
</dbReference>
<evidence type="ECO:0000313" key="3">
    <source>
        <dbReference type="Proteomes" id="UP000023268"/>
    </source>
</evidence>
<organism evidence="2 3">
    <name type="scientific">Hylemonella gracilis str. Niagara R</name>
    <dbReference type="NCBI Taxonomy" id="1458275"/>
    <lineage>
        <taxon>Bacteria</taxon>
        <taxon>Pseudomonadati</taxon>
        <taxon>Pseudomonadota</taxon>
        <taxon>Betaproteobacteria</taxon>
        <taxon>Burkholderiales</taxon>
        <taxon>Comamonadaceae</taxon>
        <taxon>Hylemonella</taxon>
    </lineage>
</organism>
<dbReference type="Pfam" id="PF11604">
    <property type="entry name" value="CusF_Ec"/>
    <property type="match status" value="1"/>
</dbReference>
<reference evidence="2 3" key="1">
    <citation type="submission" date="2014-02" db="EMBL/GenBank/DDBJ databases">
        <title>Draft Genome of Hylemonella gracilis isolated from the Niagara River.</title>
        <authorList>
            <person name="Pawlowski D.R."/>
            <person name="Koudelka G.B."/>
        </authorList>
    </citation>
    <scope>NUCLEOTIDE SEQUENCE [LARGE SCALE GENOMIC DNA]</scope>
    <source>
        <strain evidence="2 3">Niagara R</strain>
    </source>
</reference>
<accession>A0A016XDW6</accession>
<dbReference type="EMBL" id="JEMG01000001">
    <property type="protein sequence ID" value="EYC50304.1"/>
    <property type="molecule type" value="Genomic_DNA"/>
</dbReference>
<evidence type="ECO:0000313" key="2">
    <source>
        <dbReference type="EMBL" id="EYC50304.1"/>
    </source>
</evidence>
<dbReference type="eggNOG" id="COG5569">
    <property type="taxonomic scope" value="Bacteria"/>
</dbReference>
<dbReference type="AlphaFoldDB" id="A0A016XDW6"/>
<feature type="chain" id="PRO_5001495348" evidence="1">
    <location>
        <begin position="19"/>
        <end position="93"/>
    </location>
</feature>
<name>A0A016XDW6_9BURK</name>
<gene>
    <name evidence="2" type="ORF">AZ34_03915</name>
</gene>
<protein>
    <submittedName>
        <fullName evidence="2">RND transporter</fullName>
    </submittedName>
</protein>